<evidence type="ECO:0000313" key="5">
    <source>
        <dbReference type="Proteomes" id="UP000664914"/>
    </source>
</evidence>
<dbReference type="InterPro" id="IPR050624">
    <property type="entry name" value="HTH-type_Tx_Regulator"/>
</dbReference>
<dbReference type="InterPro" id="IPR001647">
    <property type="entry name" value="HTH_TetR"/>
</dbReference>
<feature type="DNA-binding region" description="H-T-H motif" evidence="2">
    <location>
        <begin position="35"/>
        <end position="54"/>
    </location>
</feature>
<dbReference type="PANTHER" id="PTHR43479">
    <property type="entry name" value="ACREF/ENVCD OPERON REPRESSOR-RELATED"/>
    <property type="match status" value="1"/>
</dbReference>
<dbReference type="PRINTS" id="PR00455">
    <property type="entry name" value="HTHTETR"/>
</dbReference>
<dbReference type="EMBL" id="CP059319">
    <property type="protein sequence ID" value="QTH21383.1"/>
    <property type="molecule type" value="Genomic_DNA"/>
</dbReference>
<evidence type="ECO:0000313" key="4">
    <source>
        <dbReference type="EMBL" id="QTH21383.1"/>
    </source>
</evidence>
<accession>A0A975D2E0</accession>
<name>A0A975D2E0_9SPHN</name>
<organism evidence="4 5">
    <name type="scientific">Rhizorhabdus wittichii</name>
    <dbReference type="NCBI Taxonomy" id="160791"/>
    <lineage>
        <taxon>Bacteria</taxon>
        <taxon>Pseudomonadati</taxon>
        <taxon>Pseudomonadota</taxon>
        <taxon>Alphaproteobacteria</taxon>
        <taxon>Sphingomonadales</taxon>
        <taxon>Sphingomonadaceae</taxon>
        <taxon>Rhizorhabdus</taxon>
    </lineage>
</organism>
<dbReference type="InterPro" id="IPR009057">
    <property type="entry name" value="Homeodomain-like_sf"/>
</dbReference>
<evidence type="ECO:0000256" key="2">
    <source>
        <dbReference type="PROSITE-ProRule" id="PRU00335"/>
    </source>
</evidence>
<reference evidence="4" key="1">
    <citation type="submission" date="2020-07" db="EMBL/GenBank/DDBJ databases">
        <authorList>
            <person name="Camacho E."/>
        </authorList>
    </citation>
    <scope>NUCLEOTIDE SEQUENCE</scope>
    <source>
        <strain evidence="4">MPO218</strain>
    </source>
</reference>
<gene>
    <name evidence="4" type="ORF">HRJ34_24195</name>
</gene>
<dbReference type="PROSITE" id="PS50977">
    <property type="entry name" value="HTH_TETR_2"/>
    <property type="match status" value="1"/>
</dbReference>
<reference evidence="4" key="2">
    <citation type="submission" date="2021-04" db="EMBL/GenBank/DDBJ databases">
        <title>Isolation and genomic analysis of the ibuprofen-degrading bacterium Sphingomonas strain MPO218.</title>
        <authorList>
            <person name="Aulestia M."/>
            <person name="Flores A."/>
            <person name="Mangas E.L."/>
            <person name="Perez-Pulido A.J."/>
            <person name="Santero E."/>
            <person name="Camacho E.M."/>
        </authorList>
    </citation>
    <scope>NUCLEOTIDE SEQUENCE</scope>
    <source>
        <strain evidence="4">MPO218</strain>
    </source>
</reference>
<keyword evidence="1 2" id="KW-0238">DNA-binding</keyword>
<dbReference type="InterPro" id="IPR023772">
    <property type="entry name" value="DNA-bd_HTH_TetR-type_CS"/>
</dbReference>
<evidence type="ECO:0000256" key="1">
    <source>
        <dbReference type="ARBA" id="ARBA00023125"/>
    </source>
</evidence>
<feature type="domain" description="HTH tetR-type" evidence="3">
    <location>
        <begin position="12"/>
        <end position="72"/>
    </location>
</feature>
<evidence type="ECO:0000259" key="3">
    <source>
        <dbReference type="PROSITE" id="PS50977"/>
    </source>
</evidence>
<dbReference type="SUPFAM" id="SSF46689">
    <property type="entry name" value="Homeodomain-like"/>
    <property type="match status" value="1"/>
</dbReference>
<dbReference type="PROSITE" id="PS01081">
    <property type="entry name" value="HTH_TETR_1"/>
    <property type="match status" value="1"/>
</dbReference>
<dbReference type="AlphaFoldDB" id="A0A975D2E0"/>
<protein>
    <submittedName>
        <fullName evidence="4">TetR family transcriptional regulator</fullName>
    </submittedName>
</protein>
<dbReference type="PANTHER" id="PTHR43479:SF11">
    <property type="entry name" value="ACREF_ENVCD OPERON REPRESSOR-RELATED"/>
    <property type="match status" value="1"/>
</dbReference>
<dbReference type="Proteomes" id="UP000664914">
    <property type="component" value="Chromosome"/>
</dbReference>
<dbReference type="Pfam" id="PF00440">
    <property type="entry name" value="TetR_N"/>
    <property type="match status" value="1"/>
</dbReference>
<proteinExistence type="predicted"/>
<dbReference type="GO" id="GO:0003677">
    <property type="term" value="F:DNA binding"/>
    <property type="evidence" value="ECO:0007669"/>
    <property type="project" value="UniProtKB-UniRule"/>
</dbReference>
<dbReference type="Gene3D" id="1.10.357.10">
    <property type="entry name" value="Tetracycline Repressor, domain 2"/>
    <property type="match status" value="1"/>
</dbReference>
<sequence>MRRKMPIQSRAKVTSDAILEAAEIIVLNEGYEKATTNYIAEKAGASIGSLYQYFPNKDAIISALIEQTVSRIANGTRAVLRESIELPLEQASRATYEYLLHQFRENKVLLYSISKQTPELVELTKNLSVEKFTHSTNRALLEQHRDEIVVEDIEQALIILEIAVLANMRRYILENPAGMTDQEFIDSMVRLSTGYLTA</sequence>